<dbReference type="Proteomes" id="UP001642360">
    <property type="component" value="Unassembled WGS sequence"/>
</dbReference>
<dbReference type="GO" id="GO:0051321">
    <property type="term" value="P:meiotic cell cycle"/>
    <property type="evidence" value="ECO:0007669"/>
    <property type="project" value="UniProtKB-KW"/>
</dbReference>
<keyword evidence="5" id="KW-0255">Endonuclease</keyword>
<comment type="subcellular location">
    <subcellularLocation>
        <location evidence="2">Nucleus</location>
    </subcellularLocation>
</comment>
<evidence type="ECO:0000256" key="3">
    <source>
        <dbReference type="ARBA" id="ARBA00022722"/>
    </source>
</evidence>
<evidence type="ECO:0000256" key="6">
    <source>
        <dbReference type="ARBA" id="ARBA00022763"/>
    </source>
</evidence>
<keyword evidence="14" id="KW-1185">Reference proteome</keyword>
<keyword evidence="6" id="KW-0227">DNA damage</keyword>
<name>A0ABC8RZS8_9AQUA</name>
<evidence type="ECO:0000256" key="5">
    <source>
        <dbReference type="ARBA" id="ARBA00022759"/>
    </source>
</evidence>
<comment type="cofactor">
    <cofactor evidence="1">
        <name>Mg(2+)</name>
        <dbReference type="ChEBI" id="CHEBI:18420"/>
    </cofactor>
</comment>
<keyword evidence="8" id="KW-0460">Magnesium</keyword>
<dbReference type="GO" id="GO:0016787">
    <property type="term" value="F:hydrolase activity"/>
    <property type="evidence" value="ECO:0007669"/>
    <property type="project" value="UniProtKB-KW"/>
</dbReference>
<reference evidence="13 14" key="1">
    <citation type="submission" date="2024-02" db="EMBL/GenBank/DDBJ databases">
        <authorList>
            <person name="Vignale AGUSTIN F."/>
            <person name="Sosa J E."/>
            <person name="Modenutti C."/>
        </authorList>
    </citation>
    <scope>NUCLEOTIDE SEQUENCE [LARGE SCALE GENOMIC DNA]</scope>
</reference>
<keyword evidence="12" id="KW-0469">Meiosis</keyword>
<evidence type="ECO:0000256" key="12">
    <source>
        <dbReference type="ARBA" id="ARBA00023254"/>
    </source>
</evidence>
<proteinExistence type="predicted"/>
<protein>
    <submittedName>
        <fullName evidence="13">Uncharacterized protein</fullName>
    </submittedName>
</protein>
<accession>A0ABC8RZS8</accession>
<dbReference type="GO" id="GO:0006281">
    <property type="term" value="P:DNA repair"/>
    <property type="evidence" value="ECO:0007669"/>
    <property type="project" value="UniProtKB-KW"/>
</dbReference>
<keyword evidence="11" id="KW-0539">Nucleus</keyword>
<gene>
    <name evidence="13" type="ORF">ILEXP_LOCUS15443</name>
</gene>
<sequence length="187" mass="21616">MKIVLEIEVDDFNIQDISMEVEDSEEGNCSSEDLFLKFDLRCEFTLNSEDILGDAITLFKNEDSPKNCFEAYHKISKVVFMHYYKDVNIHFCYCVREQGNYKNPTNYCGWRRPPVEEVLSKLTTHFVKVHSRQCIDEAELAEHVVGLTCSLATSQFRKKLTRLSVNANGCLIPKDCVDKSLVKKSLW</sequence>
<organism evidence="13 14">
    <name type="scientific">Ilex paraguariensis</name>
    <name type="common">yerba mate</name>
    <dbReference type="NCBI Taxonomy" id="185542"/>
    <lineage>
        <taxon>Eukaryota</taxon>
        <taxon>Viridiplantae</taxon>
        <taxon>Streptophyta</taxon>
        <taxon>Embryophyta</taxon>
        <taxon>Tracheophyta</taxon>
        <taxon>Spermatophyta</taxon>
        <taxon>Magnoliopsida</taxon>
        <taxon>eudicotyledons</taxon>
        <taxon>Gunneridae</taxon>
        <taxon>Pentapetalae</taxon>
        <taxon>asterids</taxon>
        <taxon>campanulids</taxon>
        <taxon>Aquifoliales</taxon>
        <taxon>Aquifoliaceae</taxon>
        <taxon>Ilex</taxon>
    </lineage>
</organism>
<evidence type="ECO:0000313" key="13">
    <source>
        <dbReference type="EMBL" id="CAK9147537.1"/>
    </source>
</evidence>
<keyword evidence="9" id="KW-0233">DNA recombination</keyword>
<evidence type="ECO:0000256" key="7">
    <source>
        <dbReference type="ARBA" id="ARBA00022801"/>
    </source>
</evidence>
<evidence type="ECO:0000256" key="2">
    <source>
        <dbReference type="ARBA" id="ARBA00004123"/>
    </source>
</evidence>
<evidence type="ECO:0000256" key="4">
    <source>
        <dbReference type="ARBA" id="ARBA00022723"/>
    </source>
</evidence>
<evidence type="ECO:0000256" key="8">
    <source>
        <dbReference type="ARBA" id="ARBA00022842"/>
    </source>
</evidence>
<dbReference type="AlphaFoldDB" id="A0ABC8RZS8"/>
<dbReference type="GO" id="GO:0006310">
    <property type="term" value="P:DNA recombination"/>
    <property type="evidence" value="ECO:0007669"/>
    <property type="project" value="UniProtKB-KW"/>
</dbReference>
<dbReference type="Gene3D" id="3.40.50.10130">
    <property type="match status" value="1"/>
</dbReference>
<dbReference type="InterPro" id="IPR033310">
    <property type="entry name" value="Mms4/EME1/EME2"/>
</dbReference>
<dbReference type="PANTHER" id="PTHR21077:SF5">
    <property type="entry name" value="CROSSOVER JUNCTION ENDONUCLEASE MMS4"/>
    <property type="match status" value="1"/>
</dbReference>
<keyword evidence="10" id="KW-0234">DNA repair</keyword>
<evidence type="ECO:0000256" key="11">
    <source>
        <dbReference type="ARBA" id="ARBA00023242"/>
    </source>
</evidence>
<keyword evidence="4" id="KW-0479">Metal-binding</keyword>
<evidence type="ECO:0000256" key="10">
    <source>
        <dbReference type="ARBA" id="ARBA00023204"/>
    </source>
</evidence>
<dbReference type="GO" id="GO:0005634">
    <property type="term" value="C:nucleus"/>
    <property type="evidence" value="ECO:0007669"/>
    <property type="project" value="UniProtKB-SubCell"/>
</dbReference>
<dbReference type="GO" id="GO:0046872">
    <property type="term" value="F:metal ion binding"/>
    <property type="evidence" value="ECO:0007669"/>
    <property type="project" value="UniProtKB-KW"/>
</dbReference>
<dbReference type="PANTHER" id="PTHR21077">
    <property type="entry name" value="EME1 PROTEIN"/>
    <property type="match status" value="1"/>
</dbReference>
<evidence type="ECO:0000256" key="1">
    <source>
        <dbReference type="ARBA" id="ARBA00001946"/>
    </source>
</evidence>
<evidence type="ECO:0000313" key="14">
    <source>
        <dbReference type="Proteomes" id="UP001642360"/>
    </source>
</evidence>
<dbReference type="GO" id="GO:0004519">
    <property type="term" value="F:endonuclease activity"/>
    <property type="evidence" value="ECO:0007669"/>
    <property type="project" value="UniProtKB-KW"/>
</dbReference>
<dbReference type="EMBL" id="CAUOFW020001693">
    <property type="protein sequence ID" value="CAK9147537.1"/>
    <property type="molecule type" value="Genomic_DNA"/>
</dbReference>
<keyword evidence="7" id="KW-0378">Hydrolase</keyword>
<evidence type="ECO:0000256" key="9">
    <source>
        <dbReference type="ARBA" id="ARBA00023172"/>
    </source>
</evidence>
<keyword evidence="3" id="KW-0540">Nuclease</keyword>
<comment type="caution">
    <text evidence="13">The sequence shown here is derived from an EMBL/GenBank/DDBJ whole genome shotgun (WGS) entry which is preliminary data.</text>
</comment>